<dbReference type="Proteomes" id="UP000812287">
    <property type="component" value="Unassembled WGS sequence"/>
</dbReference>
<sequence length="186" mass="20952">MANDLPPQSLALSDIIHTMSPSPAPQNMEQSQSVNGTDTEERARSLDPPQVIDLKSYRHKLSEMGFSSSETESATSRERELANMVLSLLDAGRWDPTQLFKQAETISGLMQERELMLQLFSEERARWKSEKEGWERSAEALIAQKTKEAPDAFKTEVSHSRITTRNSAIPIWIAIDILQLAIGIRQ</sequence>
<reference evidence="2" key="1">
    <citation type="submission" date="2020-11" db="EMBL/GenBank/DDBJ databases">
        <title>Adaptations for nitrogen fixation in a non-lichenized fungal sporocarp promotes dispersal by wood-feeding termites.</title>
        <authorList>
            <consortium name="DOE Joint Genome Institute"/>
            <person name="Koch R.A."/>
            <person name="Yoon G."/>
            <person name="Arayal U."/>
            <person name="Lail K."/>
            <person name="Amirebrahimi M."/>
            <person name="Labutti K."/>
            <person name="Lipzen A."/>
            <person name="Riley R."/>
            <person name="Barry K."/>
            <person name="Henrissat B."/>
            <person name="Grigoriev I.V."/>
            <person name="Herr J.R."/>
            <person name="Aime M.C."/>
        </authorList>
    </citation>
    <scope>NUCLEOTIDE SEQUENCE</scope>
    <source>
        <strain evidence="2">MCA 3950</strain>
    </source>
</reference>
<feature type="region of interest" description="Disordered" evidence="1">
    <location>
        <begin position="1"/>
        <end position="49"/>
    </location>
</feature>
<gene>
    <name evidence="2" type="ORF">BT62DRAFT_457898</name>
</gene>
<keyword evidence="3" id="KW-1185">Reference proteome</keyword>
<dbReference type="EMBL" id="MU250554">
    <property type="protein sequence ID" value="KAG7442118.1"/>
    <property type="molecule type" value="Genomic_DNA"/>
</dbReference>
<dbReference type="RefSeq" id="XP_043035618.1">
    <property type="nucleotide sequence ID" value="XM_043180973.1"/>
</dbReference>
<dbReference type="GeneID" id="66103269"/>
<proteinExistence type="predicted"/>
<evidence type="ECO:0000256" key="1">
    <source>
        <dbReference type="SAM" id="MobiDB-lite"/>
    </source>
</evidence>
<name>A0A9P7VK94_9AGAR</name>
<evidence type="ECO:0000313" key="2">
    <source>
        <dbReference type="EMBL" id="KAG7442118.1"/>
    </source>
</evidence>
<protein>
    <submittedName>
        <fullName evidence="2">Uncharacterized protein</fullName>
    </submittedName>
</protein>
<dbReference type="AlphaFoldDB" id="A0A9P7VK94"/>
<dbReference type="OrthoDB" id="2143914at2759"/>
<organism evidence="2 3">
    <name type="scientific">Guyanagaster necrorhizus</name>
    <dbReference type="NCBI Taxonomy" id="856835"/>
    <lineage>
        <taxon>Eukaryota</taxon>
        <taxon>Fungi</taxon>
        <taxon>Dikarya</taxon>
        <taxon>Basidiomycota</taxon>
        <taxon>Agaricomycotina</taxon>
        <taxon>Agaricomycetes</taxon>
        <taxon>Agaricomycetidae</taxon>
        <taxon>Agaricales</taxon>
        <taxon>Marasmiineae</taxon>
        <taxon>Physalacriaceae</taxon>
        <taxon>Guyanagaster</taxon>
    </lineage>
</organism>
<comment type="caution">
    <text evidence="2">The sequence shown here is derived from an EMBL/GenBank/DDBJ whole genome shotgun (WGS) entry which is preliminary data.</text>
</comment>
<feature type="compositionally biased region" description="Polar residues" evidence="1">
    <location>
        <begin position="19"/>
        <end position="37"/>
    </location>
</feature>
<accession>A0A9P7VK94</accession>
<evidence type="ECO:0000313" key="3">
    <source>
        <dbReference type="Proteomes" id="UP000812287"/>
    </source>
</evidence>